<keyword evidence="2" id="KW-1185">Reference proteome</keyword>
<name>A0A9W9IJF8_9EURO</name>
<dbReference type="PANTHER" id="PTHR37535">
    <property type="entry name" value="FLUG DOMAIN PROTEIN"/>
    <property type="match status" value="1"/>
</dbReference>
<proteinExistence type="predicted"/>
<dbReference type="InterPro" id="IPR021842">
    <property type="entry name" value="DUF3435"/>
</dbReference>
<gene>
    <name evidence="1" type="ORF">N7492_002072</name>
</gene>
<dbReference type="PANTHER" id="PTHR37535:SF3">
    <property type="entry name" value="FLUG DOMAIN-CONTAINING PROTEIN"/>
    <property type="match status" value="1"/>
</dbReference>
<comment type="caution">
    <text evidence="1">The sequence shown here is derived from an EMBL/GenBank/DDBJ whole genome shotgun (WGS) entry which is preliminary data.</text>
</comment>
<protein>
    <submittedName>
        <fullName evidence="1">Uncharacterized protein</fullName>
    </submittedName>
</protein>
<dbReference type="OrthoDB" id="4357582at2759"/>
<dbReference type="AlphaFoldDB" id="A0A9W9IJF8"/>
<dbReference type="Proteomes" id="UP001146351">
    <property type="component" value="Unassembled WGS sequence"/>
</dbReference>
<reference evidence="1" key="1">
    <citation type="submission" date="2022-11" db="EMBL/GenBank/DDBJ databases">
        <authorList>
            <person name="Petersen C."/>
        </authorList>
    </citation>
    <scope>NUCLEOTIDE SEQUENCE</scope>
    <source>
        <strain evidence="1">IBT 21917</strain>
    </source>
</reference>
<accession>A0A9W9IJF8</accession>
<sequence>MKQKTNLKSKFPSIIVNFSEHDDSLIARAVLPRTESTYDDVLEDFDEFLENHPQAVNPPNTQTCKAFLEYYGRKAKGRVAETPTIESVQTFLRRFTAAMKRRRKFTISKELSTTLHEYILQVLRDKVPLSDSEMDKHALSPNDLTILMVQLWCRDFKEYRGEIPDRTRVQMSAAMLLYCFTSARTGEVHESTARRRIAKIPGADPADATIEARAMAACYKHFELTIEAVDGIPMLVLTYTRAFIKGHWRRQQCQLPVHAFYDTYKEKVPLFLNFLTFFLPMATADNAFRDYSSVSEILDAVKAYEQASQPRNQVLEVIEFSENVKNTPVFRPYNELDVDMSTGKARGADAFGKEFVELGYRSGYSHNITIRACRRWALMEADKTHSESARMKFAGQTHRDTYGKSYAHPLSEVDGPANYLGIASREGHIQNRRGMGRHYNSRLRQSLPAKAEFEFQDRDDVRNLDAEMCNLSAQLPSLETQEQKNQVYSTQHRIYNEKQRLYREELKKLRSSQSRKPGVDQESLYEQGLFFYRRRAMPERDLLADYLPQEIELQSRDARRSLEALEALCKQKCSVAYRAGLQPHNGVCICGKAMDQ</sequence>
<dbReference type="EMBL" id="JAPQKO010000002">
    <property type="protein sequence ID" value="KAJ5178862.1"/>
    <property type="molecule type" value="Genomic_DNA"/>
</dbReference>
<dbReference type="Pfam" id="PF11917">
    <property type="entry name" value="DUF3435"/>
    <property type="match status" value="1"/>
</dbReference>
<evidence type="ECO:0000313" key="2">
    <source>
        <dbReference type="Proteomes" id="UP001146351"/>
    </source>
</evidence>
<reference evidence="1" key="2">
    <citation type="journal article" date="2023" name="IMA Fungus">
        <title>Comparative genomic study of the Penicillium genus elucidates a diverse pangenome and 15 lateral gene transfer events.</title>
        <authorList>
            <person name="Petersen C."/>
            <person name="Sorensen T."/>
            <person name="Nielsen M.R."/>
            <person name="Sondergaard T.E."/>
            <person name="Sorensen J.L."/>
            <person name="Fitzpatrick D.A."/>
            <person name="Frisvad J.C."/>
            <person name="Nielsen K.L."/>
        </authorList>
    </citation>
    <scope>NUCLEOTIDE SEQUENCE</scope>
    <source>
        <strain evidence="1">IBT 21917</strain>
    </source>
</reference>
<evidence type="ECO:0000313" key="1">
    <source>
        <dbReference type="EMBL" id="KAJ5178862.1"/>
    </source>
</evidence>
<organism evidence="1 2">
    <name type="scientific">Penicillium capsulatum</name>
    <dbReference type="NCBI Taxonomy" id="69766"/>
    <lineage>
        <taxon>Eukaryota</taxon>
        <taxon>Fungi</taxon>
        <taxon>Dikarya</taxon>
        <taxon>Ascomycota</taxon>
        <taxon>Pezizomycotina</taxon>
        <taxon>Eurotiomycetes</taxon>
        <taxon>Eurotiomycetidae</taxon>
        <taxon>Eurotiales</taxon>
        <taxon>Aspergillaceae</taxon>
        <taxon>Penicillium</taxon>
    </lineage>
</organism>